<dbReference type="AlphaFoldDB" id="A0A016UL56"/>
<dbReference type="PANTHER" id="PTHR31562:SF9">
    <property type="entry name" value="GLYCOSYLTRANSFERASE FAMILY 8 PROTEIN"/>
    <property type="match status" value="1"/>
</dbReference>
<dbReference type="PANTHER" id="PTHR31562">
    <property type="entry name" value="PROTEIN CBG18972"/>
    <property type="match status" value="1"/>
</dbReference>
<evidence type="ECO:0000313" key="2">
    <source>
        <dbReference type="Proteomes" id="UP000024635"/>
    </source>
</evidence>
<reference evidence="2" key="1">
    <citation type="journal article" date="2015" name="Nat. Genet.">
        <title>The genome and transcriptome of the zoonotic hookworm Ancylostoma ceylanicum identify infection-specific gene families.</title>
        <authorList>
            <person name="Schwarz E.M."/>
            <person name="Hu Y."/>
            <person name="Antoshechkin I."/>
            <person name="Miller M.M."/>
            <person name="Sternberg P.W."/>
            <person name="Aroian R.V."/>
        </authorList>
    </citation>
    <scope>NUCLEOTIDE SEQUENCE</scope>
    <source>
        <strain evidence="2">HY135</strain>
    </source>
</reference>
<gene>
    <name evidence="1" type="primary">Acey_s0035.g3063</name>
    <name evidence="1" type="ORF">Y032_0035g3063</name>
</gene>
<sequence length="471" mass="55289">MNRISKIIFRSLIFCAAVLLFLLSVSRLAIENAQRRHFRSSARYMHFENIVEIKYIWPVQRRNPRIAILMVIEPDTKMEFYEHAMSSIACYSRVWNYDFLIVNSSDFRNECTHKDKFFRRHCVAARILGAYDYILFLDADIGVVNPTRRIEEFLDVKAEVIFYDRFYNWEVMAGAYLVKNTNWSKHFLDGFANYEFRLPKSFHGTDNGALHVSVISYWCHVKRLPRSYDRSWGRTGKRRKPYGREVLLIEKLHHIRARATSLFQAYLAEVILGTNDAGLATCLHVYSRSRNFLDLFMYEACIRKLLGNSTYFGKIKILPKGKAWARDNWMTNSLWNPERDFMMHNWKLTQLRTYKNAPLPFQSSVMSLTNEPFKIGFRVQQTEGTVSMNSTTEIVFSLEARSNSEWYNPLAGRIDLLRCKPGNTSWSYDKNLVATREVIDRRLDEFAANVERQRAAVLASLYKYVSNMANK</sequence>
<evidence type="ECO:0000313" key="1">
    <source>
        <dbReference type="EMBL" id="EYC15955.1"/>
    </source>
</evidence>
<protein>
    <recommendedName>
        <fullName evidence="3">Nucleotide-diphospho-sugar transferase domain-containing protein</fullName>
    </recommendedName>
</protein>
<name>A0A016UL56_9BILA</name>
<dbReference type="EMBL" id="JARK01001371">
    <property type="protein sequence ID" value="EYC15955.1"/>
    <property type="molecule type" value="Genomic_DNA"/>
</dbReference>
<proteinExistence type="predicted"/>
<accession>A0A016UL56</accession>
<dbReference type="InterPro" id="IPR029044">
    <property type="entry name" value="Nucleotide-diphossugar_trans"/>
</dbReference>
<dbReference type="OrthoDB" id="407658at2759"/>
<organism evidence="1 2">
    <name type="scientific">Ancylostoma ceylanicum</name>
    <dbReference type="NCBI Taxonomy" id="53326"/>
    <lineage>
        <taxon>Eukaryota</taxon>
        <taxon>Metazoa</taxon>
        <taxon>Ecdysozoa</taxon>
        <taxon>Nematoda</taxon>
        <taxon>Chromadorea</taxon>
        <taxon>Rhabditida</taxon>
        <taxon>Rhabditina</taxon>
        <taxon>Rhabditomorpha</taxon>
        <taxon>Strongyloidea</taxon>
        <taxon>Ancylostomatidae</taxon>
        <taxon>Ancylostomatinae</taxon>
        <taxon>Ancylostoma</taxon>
    </lineage>
</organism>
<evidence type="ECO:0008006" key="3">
    <source>
        <dbReference type="Google" id="ProtNLM"/>
    </source>
</evidence>
<dbReference type="SUPFAM" id="SSF53448">
    <property type="entry name" value="Nucleotide-diphospho-sugar transferases"/>
    <property type="match status" value="1"/>
</dbReference>
<dbReference type="Gene3D" id="3.90.550.10">
    <property type="entry name" value="Spore Coat Polysaccharide Biosynthesis Protein SpsA, Chain A"/>
    <property type="match status" value="1"/>
</dbReference>
<keyword evidence="2" id="KW-1185">Reference proteome</keyword>
<dbReference type="InterPro" id="IPR004988">
    <property type="entry name" value="DUF273"/>
</dbReference>
<comment type="caution">
    <text evidence="1">The sequence shown here is derived from an EMBL/GenBank/DDBJ whole genome shotgun (WGS) entry which is preliminary data.</text>
</comment>
<dbReference type="Pfam" id="PF03314">
    <property type="entry name" value="DUF273"/>
    <property type="match status" value="2"/>
</dbReference>
<dbReference type="Proteomes" id="UP000024635">
    <property type="component" value="Unassembled WGS sequence"/>
</dbReference>